<proteinExistence type="predicted"/>
<dbReference type="STRING" id="59733.SAMN05421769_3439"/>
<feature type="transmembrane region" description="Helical" evidence="1">
    <location>
        <begin position="12"/>
        <end position="31"/>
    </location>
</feature>
<evidence type="ECO:0000313" key="2">
    <source>
        <dbReference type="EMBL" id="SIO32109.1"/>
    </source>
</evidence>
<dbReference type="Pfam" id="PF14938">
    <property type="entry name" value="SNAP"/>
    <property type="match status" value="1"/>
</dbReference>
<sequence>MNKQKFIDKFLRALVVLAIIKIIAIFAELFQKTFWSVIGNLVIFIVVLVIIFFVIIALENKEKSGNSSGRKGSGGNFYLENSLFDRIRNKYEELAEKYIAEKDYTRAAKVYMNLLNDNYRGAKTLEDGGLYNEAAVVYLKKLKNRSEAASCFEKAKQYQKSIELYKELEQKEKVGDLYIQINDTKNANSYYQMVVDDYVNNDQMVKASLIYRKKMDVPEEAQKILLQGWEENKDAFNCLNNYFVNINTIEDLNHTIQNLYLKTPSDKKLIYLEAMKHEFNKDSKLQETTRNIAYEIIAENIENHSSIINELKHFNPKDEVILKDISRYRTGRNKMFRN</sequence>
<evidence type="ECO:0000313" key="3">
    <source>
        <dbReference type="Proteomes" id="UP000184782"/>
    </source>
</evidence>
<dbReference type="AlphaFoldDB" id="A0A1N6IJF1"/>
<evidence type="ECO:0000256" key="1">
    <source>
        <dbReference type="SAM" id="Phobius"/>
    </source>
</evidence>
<dbReference type="SUPFAM" id="SSF48452">
    <property type="entry name" value="TPR-like"/>
    <property type="match status" value="1"/>
</dbReference>
<gene>
    <name evidence="2" type="ORF">SAMN05421769_3439</name>
</gene>
<dbReference type="Gene3D" id="1.25.40.10">
    <property type="entry name" value="Tetratricopeptide repeat domain"/>
    <property type="match status" value="1"/>
</dbReference>
<name>A0A1N6IJF1_9FLAO</name>
<dbReference type="RefSeq" id="WP_074231747.1">
    <property type="nucleotide sequence ID" value="NZ_FSRQ01000004.1"/>
</dbReference>
<feature type="transmembrane region" description="Helical" evidence="1">
    <location>
        <begin position="37"/>
        <end position="58"/>
    </location>
</feature>
<dbReference type="OrthoDB" id="1235043at2"/>
<dbReference type="EMBL" id="FSRQ01000004">
    <property type="protein sequence ID" value="SIO32109.1"/>
    <property type="molecule type" value="Genomic_DNA"/>
</dbReference>
<keyword evidence="1" id="KW-0472">Membrane</keyword>
<reference evidence="3" key="1">
    <citation type="submission" date="2016-12" db="EMBL/GenBank/DDBJ databases">
        <authorList>
            <person name="Varghese N."/>
            <person name="Submissions S."/>
        </authorList>
    </citation>
    <scope>NUCLEOTIDE SEQUENCE [LARGE SCALE GENOMIC DNA]</scope>
    <source>
        <strain evidence="3">DSM 16779</strain>
    </source>
</reference>
<dbReference type="InterPro" id="IPR011990">
    <property type="entry name" value="TPR-like_helical_dom_sf"/>
</dbReference>
<dbReference type="Proteomes" id="UP000184782">
    <property type="component" value="Unassembled WGS sequence"/>
</dbReference>
<accession>A0A1N6IJF1</accession>
<organism evidence="2 3">
    <name type="scientific">Chryseobacterium scophthalmum</name>
    <dbReference type="NCBI Taxonomy" id="59733"/>
    <lineage>
        <taxon>Bacteria</taxon>
        <taxon>Pseudomonadati</taxon>
        <taxon>Bacteroidota</taxon>
        <taxon>Flavobacteriia</taxon>
        <taxon>Flavobacteriales</taxon>
        <taxon>Weeksellaceae</taxon>
        <taxon>Chryseobacterium group</taxon>
        <taxon>Chryseobacterium</taxon>
    </lineage>
</organism>
<keyword evidence="1" id="KW-1133">Transmembrane helix</keyword>
<keyword evidence="1" id="KW-0812">Transmembrane</keyword>
<keyword evidence="3" id="KW-1185">Reference proteome</keyword>
<protein>
    <submittedName>
        <fullName evidence="2">Soluble NSF attachment protein, SNAP</fullName>
    </submittedName>
</protein>